<evidence type="ECO:0000313" key="2">
    <source>
        <dbReference type="EMBL" id="UTX42953.1"/>
    </source>
</evidence>
<sequence>MLKKILLKTLNKFLGNYVENIDKHQLELGIFKGYVSVSNLKIKSSVISRLFEGRVVSNCIGTLRVLVPWKSFSRKPIEIYVKDIDIKLGKAGFCWCFLDESPCAECTEYEKYEFMSKLDKLSVLSDAREESPALLEDLITKDGFRILIENVNLEYVSGESIGLKVKKLEFNKRDKEEVKNVKMMNVTGIEIMGGSKVLGPFNVCSKIWMSSKDMKPKVEVDLDGFRIEMRQQMVERILGSGTEYVEDRIRWTLFRNYLEYRQVLRAAREMSLWEDQKDPANSERSGVIEMWRKLIKLQKKVIESKGVVLEEVSEIMARVNEYREILKVSSLSSDEMERKKRCEKEISLERLLKIKRSYCRDSERKSWRNLLSFIREESSRKGDLMAIPISFNVDGVVVVTDEKHQGFKVVIPRGRVSTKNLLSPHKIDFKGNGWKLYFTDTRRNEYEPHSELISFLLDVRGALTYDGPNVYVKGISREWRVLNYRRELPHCFEGFMNVIRRSWVPSYQSSGSRGKIRVDLKVDMIGMESDLERFAKIGASHRYGVECGGMVFSYVNDRISVKKAASLTVTSSSVYWINPVSGEKEALSNRIETAVLLVDNVFYVKTSMVDLYAHGVYPNGFEGNGAVFPVGFVVPNFEICSDAIRINGPKGRAELRRIRVSGNGGTIFDLEVFRGKILDVAGRVVCRIPRMMMEARIGGALLLDVKYLKVCGAARKIAKLVCGMPRMSGNEMSTQVIFKAERVEGMIRCKGKTLNISVNEYFQGIARNARMALGKSMVDIEDLWVSDEYACKHAMIVIDKEDFKSLRAFERILGRVGNGVEGFKATAGTLLVRSRSGVAVEIKNFHISKDQRSITVYPFELSLSDANGPLNLPEDKKKEVKICISRLEKSGVETTIEGSIRGEIDERTLIKIRDELEGIPRPSGMSEERSDVLLDISLEVMFAEGYLKVECPLVLSGKMGWWEISLKELSATSDDGQYVRLLDINASSQGGTLGLSMRRMEICLEPFRLASMLYPLLNGGGEASFAENVEIHISEISISNKEIDEIRVRDVKYGEDLTLWLSISNKPESKVTYKKVNNNSGTESFLLSMMGGCYEMDSLIATISFYASEYMNICDKFGIQMSKERLHILIMDLKVMICDFKSLLRVNIPIGHFDIQETNSLKGRILCSSDIYDPNTMGFVPVVEENVFVVKKCGSLLDVRTLSKLRVLYLDGVTDAITGILNRRKDRPMPRRETLSCKIDIRNTTCTPLWINTRNQTKRVRNEGAASLAIDYDENSVCVGEDGMGTSICIMEAGMLSFESGGRTFVIDVLCGRNLRTVTISHALSFLNLCRIELAGRMHRADGTISEIRIPPNSHYTIPEEEGFFLEIGANGRYSNVGKIDTVEGNGDRVFGTICKAGWMVIGVDTVIRGNSGMSSAMVILYPTFEVVNRTISVLSLMFSIGKDDEYMGSGEVLRRNVPFLIGEDGREDVYDIDFSELPLVWVQNLKNKARARVFHRKASILIEPGYSAEIRKERCEVDTFFGKYTLVHKIRMSIWPFLVVVNHLGSDVYINGTKFCPGTSCSDEIKTIHRLCADEYRTDEAITVERKSARVVALKGEGSGSQKSRNAHEGLVWTCEAIFGGLGPRIGARPRAIYFLLWSKKESGTRVIEFRHAYLVRNETQMRLLAVSEQVCYYVEPCGEIALNTSTNGFYIFVADCIDIKSLRSSGAFIPLDIKTIKYFRLQGPEGVLFSVNKSKCFGQNVFSIKKERSWPYTLYNDTDTDLEFTQKHDAVRHEVPKGSMYEYALDNLMLDPVILLCIGSKRIQLDLGKDGVLFTSGVTVSVAQSETTRVIQVSKKEMANNETRDHLRITTDDLVVSLVNKEGDEVLCGHLKGIEIAVERTLREMEIPGGRVNMKHMEWTIGVVVESMQVDNQNVFCVFPIVLHPLDKSLRIGSKRRCGEKFLVFELTVGSSSHHTSVKNLYCRIRDFALNVEESLARNISKMLSHEGDGIEEQQRNIRIQNMKMERIRARVNFFKDVESDFVSNVVGLLINNVSDFSLEIDGMREECMYTTTGELRNILSIFYTAQLKKNLYKVITHLDIIGNIGSLTESVSMGIKDLLTEPSLDTSVTHGIVKGGKGFLRNAIYGVSNTVGKFSKSIAASARFVGCDANLKHVKTHHAYSHDMSLLMPKTRHAKGPVAAILKGTGNFFDSVTRGMAGIATSPIEGASRGVTGVVKGLGKGVLSAFTRPIAEVADIITDISDVVKVSMNGKIRRIQYPRPTGFSGHYDEGLSQGFYIFTVVVKKANEKEKFIDGTFGNFNGRCQLILTTERLLVSDSLSMLIVHLEGVIAEENTRRLRIGEFSIPVERPSFLTSVKSVRSNIGS</sequence>
<proteinExistence type="inferred from homology"/>
<dbReference type="Proteomes" id="UP001059546">
    <property type="component" value="Chromosome IV"/>
</dbReference>
<dbReference type="EMBL" id="CP075150">
    <property type="protein sequence ID" value="UTX42953.1"/>
    <property type="molecule type" value="Genomic_DNA"/>
</dbReference>
<organism evidence="2 3">
    <name type="scientific">Encephalitozoon hellem</name>
    <name type="common">Microsporidian parasite</name>
    <dbReference type="NCBI Taxonomy" id="27973"/>
    <lineage>
        <taxon>Eukaryota</taxon>
        <taxon>Fungi</taxon>
        <taxon>Fungi incertae sedis</taxon>
        <taxon>Microsporidia</taxon>
        <taxon>Unikaryonidae</taxon>
        <taxon>Encephalitozoon</taxon>
    </lineage>
</organism>
<name>A0A9Q9F840_ENCHE</name>
<accession>A0A9Q9F840</accession>
<dbReference type="InterPro" id="IPR026847">
    <property type="entry name" value="VPS13"/>
</dbReference>
<dbReference type="PANTHER" id="PTHR16166:SF93">
    <property type="entry name" value="INTERMEMBRANE LIPID TRANSFER PROTEIN VPS13"/>
    <property type="match status" value="1"/>
</dbReference>
<gene>
    <name evidence="2" type="ORF">GPU96_04g06850</name>
</gene>
<dbReference type="GO" id="GO:0045053">
    <property type="term" value="P:protein retention in Golgi apparatus"/>
    <property type="evidence" value="ECO:0007669"/>
    <property type="project" value="TreeGrafter"/>
</dbReference>
<evidence type="ECO:0000313" key="3">
    <source>
        <dbReference type="Proteomes" id="UP001059546"/>
    </source>
</evidence>
<evidence type="ECO:0000256" key="1">
    <source>
        <dbReference type="ARBA" id="ARBA00006545"/>
    </source>
</evidence>
<comment type="similarity">
    <text evidence="1">Belongs to the VPS13 family.</text>
</comment>
<dbReference type="GO" id="GO:0006623">
    <property type="term" value="P:protein targeting to vacuole"/>
    <property type="evidence" value="ECO:0007669"/>
    <property type="project" value="TreeGrafter"/>
</dbReference>
<dbReference type="PANTHER" id="PTHR16166">
    <property type="entry name" value="VACUOLAR PROTEIN SORTING-ASSOCIATED PROTEIN VPS13"/>
    <property type="match status" value="1"/>
</dbReference>
<protein>
    <submittedName>
        <fullName evidence="2">Vacuolar protein sorting-associated protein 13</fullName>
    </submittedName>
</protein>
<reference evidence="2" key="1">
    <citation type="submission" date="2021-05" db="EMBL/GenBank/DDBJ databases">
        <title>Encephalitozoon hellem ATCC 50604 Complete Genome.</title>
        <authorList>
            <person name="Mascarenhas dos Santos A.C."/>
            <person name="Julian A.T."/>
            <person name="Pombert J.-F."/>
        </authorList>
    </citation>
    <scope>NUCLEOTIDE SEQUENCE</scope>
    <source>
        <strain evidence="2">ATCC 50604</strain>
    </source>
</reference>